<keyword evidence="3" id="KW-1185">Reference proteome</keyword>
<dbReference type="Gene3D" id="3.90.1150.200">
    <property type="match status" value="1"/>
</dbReference>
<evidence type="ECO:0000259" key="1">
    <source>
        <dbReference type="Pfam" id="PF08818"/>
    </source>
</evidence>
<protein>
    <recommendedName>
        <fullName evidence="1">YdhG-like domain-containing protein</fullName>
    </recommendedName>
</protein>
<dbReference type="EMBL" id="BLPF01000005">
    <property type="protein sequence ID" value="GFJ86160.1"/>
    <property type="molecule type" value="Genomic_DNA"/>
</dbReference>
<dbReference type="RefSeq" id="WP_218579672.1">
    <property type="nucleotide sequence ID" value="NZ_BAABGO010000002.1"/>
</dbReference>
<dbReference type="SUPFAM" id="SSF159888">
    <property type="entry name" value="YdhG-like"/>
    <property type="match status" value="1"/>
</dbReference>
<dbReference type="AlphaFoldDB" id="A0A6V8KRW0"/>
<reference evidence="2 3" key="2">
    <citation type="submission" date="2020-03" db="EMBL/GenBank/DDBJ databases">
        <authorList>
            <person name="Ichikawa N."/>
            <person name="Kimura A."/>
            <person name="Kitahashi Y."/>
            <person name="Uohara A."/>
        </authorList>
    </citation>
    <scope>NUCLEOTIDE SEQUENCE [LARGE SCALE GENOMIC DNA]</scope>
    <source>
        <strain evidence="2 3">NBRC 108639</strain>
    </source>
</reference>
<dbReference type="InterPro" id="IPR014922">
    <property type="entry name" value="YdhG-like"/>
</dbReference>
<evidence type="ECO:0000313" key="3">
    <source>
        <dbReference type="Proteomes" id="UP000482800"/>
    </source>
</evidence>
<reference evidence="2 3" key="1">
    <citation type="submission" date="2020-03" db="EMBL/GenBank/DDBJ databases">
        <title>Whole genome shotgun sequence of Phytohabitans houttuyneae NBRC 108639.</title>
        <authorList>
            <person name="Komaki H."/>
            <person name="Tamura T."/>
        </authorList>
    </citation>
    <scope>NUCLEOTIDE SEQUENCE [LARGE SCALE GENOMIC DNA]</scope>
    <source>
        <strain evidence="2 3">NBRC 108639</strain>
    </source>
</reference>
<feature type="domain" description="YdhG-like" evidence="1">
    <location>
        <begin position="24"/>
        <end position="131"/>
    </location>
</feature>
<name>A0A6V8KRW0_9ACTN</name>
<organism evidence="2 3">
    <name type="scientific">Phytohabitans houttuyneae</name>
    <dbReference type="NCBI Taxonomy" id="1076126"/>
    <lineage>
        <taxon>Bacteria</taxon>
        <taxon>Bacillati</taxon>
        <taxon>Actinomycetota</taxon>
        <taxon>Actinomycetes</taxon>
        <taxon>Micromonosporales</taxon>
        <taxon>Micromonosporaceae</taxon>
    </lineage>
</organism>
<gene>
    <name evidence="2" type="ORF">Phou_103400</name>
</gene>
<comment type="caution">
    <text evidence="2">The sequence shown here is derived from an EMBL/GenBank/DDBJ whole genome shotgun (WGS) entry which is preliminary data.</text>
</comment>
<dbReference type="Proteomes" id="UP000482800">
    <property type="component" value="Unassembled WGS sequence"/>
</dbReference>
<evidence type="ECO:0000313" key="2">
    <source>
        <dbReference type="EMBL" id="GFJ86160.1"/>
    </source>
</evidence>
<dbReference type="Pfam" id="PF08818">
    <property type="entry name" value="DUF1801"/>
    <property type="match status" value="1"/>
</dbReference>
<sequence>MAASAMDDEVRTPEEYFAALPEPRRGEVRVLHDLIRREAPELEPHMRSGMVGYGSYHYRYESGREGDWFVVGLAGRRAYVSLYVSASDGDRYLAETYRDRLPKADIGRGCVRIKRLGDVDLATVAELIRAAAATRPDR</sequence>
<accession>A0A6V8KRW0</accession>
<proteinExistence type="predicted"/>